<feature type="compositionally biased region" description="Basic and acidic residues" evidence="1">
    <location>
        <begin position="275"/>
        <end position="302"/>
    </location>
</feature>
<sequence length="658" mass="71824">MSHSIKTNSREERDHNLNGYATSSWVLNDSTEPATIFTSTDYISRTKEPRHSGRVHSNSVQQLSVRRTVNDKANDENGQEDDGEGEEEDEEETEEENSAAEDHVDGRSSQHSEEMISKSNPSRIRDETSHTKEGNETNMLLNCPVGEDQSMEKSPVSDQSSNDNNMYFSRSSRRIIQRKIIHILGQKIDRFQANGTRHHRSVSEENGDTQSQDPDYDKAGLNMEDKWNRTLGLERPDEGSPHVSPRLPNWCVRPKPFTQPLGMPKTKRQSGGDTPEWKDATKLHSNSRVDREHNRHDVDRFPNRNRLLTNEKPELSRQQRKTLPRNFQSDGDSGTPFPSPSTFRPSAGTNAELRADNSLGSNTNNEEESSMNHFRLGLFGGMQPDPKSQFGMLPLGANNLAAAAAAAMSPLFHNSVKDWASHSADEPNQAPSIPSGGPFSAVSAAASGLPNTSASSSLSSKSMDTCFPPMLAAAAVAALTGGRFPANGSGFPPFNPMFSASSNPLMYQAGSLGDVQSAMGFDRGPMSAASLMNNNASMSSADMAKELLFSPIRAMYHTSKSLFDPAGMSALSSCNRTGTTPPPPPLSASTSPQPMHMSRCPRGTMPSNSGNYCNSMDDGGDEGDENESVDGVDQALEMDESVSNANGHQWTFEEQFKQ</sequence>
<comment type="caution">
    <text evidence="2">The sequence shown here is derived from an EMBL/GenBank/DDBJ whole genome shotgun (WGS) entry which is preliminary data.</text>
</comment>
<feature type="region of interest" description="Disordered" evidence="1">
    <location>
        <begin position="196"/>
        <end position="369"/>
    </location>
</feature>
<feature type="region of interest" description="Disordered" evidence="1">
    <location>
        <begin position="573"/>
        <end position="658"/>
    </location>
</feature>
<accession>A0A8E0RPZ1</accession>
<dbReference type="EMBL" id="LUCM01010856">
    <property type="protein sequence ID" value="KAA0184862.1"/>
    <property type="molecule type" value="Genomic_DNA"/>
</dbReference>
<dbReference type="AlphaFoldDB" id="A0A8E0RPZ1"/>
<feature type="compositionally biased region" description="Acidic residues" evidence="1">
    <location>
        <begin position="77"/>
        <end position="99"/>
    </location>
</feature>
<keyword evidence="3" id="KW-1185">Reference proteome</keyword>
<feature type="compositionally biased region" description="Basic and acidic residues" evidence="1">
    <location>
        <begin position="215"/>
        <end position="240"/>
    </location>
</feature>
<feature type="compositionally biased region" description="Polar residues" evidence="1">
    <location>
        <begin position="19"/>
        <end position="43"/>
    </location>
</feature>
<evidence type="ECO:0000256" key="1">
    <source>
        <dbReference type="SAM" id="MobiDB-lite"/>
    </source>
</evidence>
<feature type="compositionally biased region" description="Polar residues" evidence="1">
    <location>
        <begin position="55"/>
        <end position="67"/>
    </location>
</feature>
<proteinExistence type="predicted"/>
<feature type="compositionally biased region" description="Basic and acidic residues" evidence="1">
    <location>
        <begin position="100"/>
        <end position="116"/>
    </location>
</feature>
<feature type="non-terminal residue" evidence="2">
    <location>
        <position position="1"/>
    </location>
</feature>
<feature type="compositionally biased region" description="Basic and acidic residues" evidence="1">
    <location>
        <begin position="123"/>
        <end position="135"/>
    </location>
</feature>
<dbReference type="Proteomes" id="UP000728185">
    <property type="component" value="Unassembled WGS sequence"/>
</dbReference>
<feature type="region of interest" description="Disordered" evidence="1">
    <location>
        <begin position="419"/>
        <end position="439"/>
    </location>
</feature>
<feature type="compositionally biased region" description="Low complexity" evidence="1">
    <location>
        <begin position="329"/>
        <end position="346"/>
    </location>
</feature>
<organism evidence="2 3">
    <name type="scientific">Fasciolopsis buskii</name>
    <dbReference type="NCBI Taxonomy" id="27845"/>
    <lineage>
        <taxon>Eukaryota</taxon>
        <taxon>Metazoa</taxon>
        <taxon>Spiralia</taxon>
        <taxon>Lophotrochozoa</taxon>
        <taxon>Platyhelminthes</taxon>
        <taxon>Trematoda</taxon>
        <taxon>Digenea</taxon>
        <taxon>Plagiorchiida</taxon>
        <taxon>Echinostomata</taxon>
        <taxon>Echinostomatoidea</taxon>
        <taxon>Fasciolidae</taxon>
        <taxon>Fasciolopsis</taxon>
    </lineage>
</organism>
<protein>
    <submittedName>
        <fullName evidence="2">AT-rich interactive domain-containing protein 3A</fullName>
    </submittedName>
</protein>
<gene>
    <name evidence="2" type="ORF">FBUS_11869</name>
</gene>
<evidence type="ECO:0000313" key="3">
    <source>
        <dbReference type="Proteomes" id="UP000728185"/>
    </source>
</evidence>
<feature type="compositionally biased region" description="Acidic residues" evidence="1">
    <location>
        <begin position="618"/>
        <end position="640"/>
    </location>
</feature>
<evidence type="ECO:0000313" key="2">
    <source>
        <dbReference type="EMBL" id="KAA0184862.1"/>
    </source>
</evidence>
<feature type="compositionally biased region" description="Polar residues" evidence="1">
    <location>
        <begin position="156"/>
        <end position="168"/>
    </location>
</feature>
<feature type="region of interest" description="Disordered" evidence="1">
    <location>
        <begin position="1"/>
        <end position="170"/>
    </location>
</feature>
<reference evidence="2" key="1">
    <citation type="submission" date="2019-05" db="EMBL/GenBank/DDBJ databases">
        <title>Annotation for the trematode Fasciolopsis buski.</title>
        <authorList>
            <person name="Choi Y.-J."/>
        </authorList>
    </citation>
    <scope>NUCLEOTIDE SEQUENCE</scope>
    <source>
        <strain evidence="2">HT</strain>
        <tissue evidence="2">Whole worm</tissue>
    </source>
</reference>
<name>A0A8E0RPZ1_9TREM</name>